<comment type="catalytic activity">
    <reaction evidence="19">
        <text>octanoyl-CoA + H2O = octanoate + CoA + H(+)</text>
        <dbReference type="Rhea" id="RHEA:30143"/>
        <dbReference type="ChEBI" id="CHEBI:15377"/>
        <dbReference type="ChEBI" id="CHEBI:15378"/>
        <dbReference type="ChEBI" id="CHEBI:25646"/>
        <dbReference type="ChEBI" id="CHEBI:57287"/>
        <dbReference type="ChEBI" id="CHEBI:57386"/>
    </reaction>
    <physiologicalReaction direction="left-to-right" evidence="19">
        <dbReference type="Rhea" id="RHEA:30144"/>
    </physiologicalReaction>
</comment>
<dbReference type="InterPro" id="IPR029069">
    <property type="entry name" value="HotDog_dom_sf"/>
</dbReference>
<comment type="subcellular location">
    <subcellularLocation>
        <location evidence="3">Cell projection</location>
        <location evidence="3">Ruffle membrane</location>
    </subcellularLocation>
    <subcellularLocation>
        <location evidence="2">Cytoplasm</location>
    </subcellularLocation>
    <subcellularLocation>
        <location evidence="1">Membrane</location>
        <topology evidence="1">Peripheral membrane protein</topology>
    </subcellularLocation>
</comment>
<dbReference type="CDD" id="cd03443">
    <property type="entry name" value="PaaI_thioesterase"/>
    <property type="match status" value="1"/>
</dbReference>
<organism evidence="25 26">
    <name type="scientific">Halioxenophilus aromaticivorans</name>
    <dbReference type="NCBI Taxonomy" id="1306992"/>
    <lineage>
        <taxon>Bacteria</taxon>
        <taxon>Pseudomonadati</taxon>
        <taxon>Pseudomonadota</taxon>
        <taxon>Gammaproteobacteria</taxon>
        <taxon>Alteromonadales</taxon>
        <taxon>Alteromonadaceae</taxon>
        <taxon>Halioxenophilus</taxon>
    </lineage>
</organism>
<evidence type="ECO:0000256" key="1">
    <source>
        <dbReference type="ARBA" id="ARBA00004170"/>
    </source>
</evidence>
<proteinExistence type="inferred from homology"/>
<evidence type="ECO:0000256" key="4">
    <source>
        <dbReference type="ARBA" id="ARBA00022475"/>
    </source>
</evidence>
<keyword evidence="4" id="KW-1003">Cell membrane</keyword>
<evidence type="ECO:0000256" key="6">
    <source>
        <dbReference type="ARBA" id="ARBA00022703"/>
    </source>
</evidence>
<dbReference type="GO" id="GO:0006631">
    <property type="term" value="P:fatty acid metabolic process"/>
    <property type="evidence" value="ECO:0007669"/>
    <property type="project" value="UniProtKB-KW"/>
</dbReference>
<evidence type="ECO:0000256" key="21">
    <source>
        <dbReference type="ARBA" id="ARBA00047969"/>
    </source>
</evidence>
<keyword evidence="7" id="KW-0378">Hydrolase</keyword>
<keyword evidence="5" id="KW-0963">Cytoplasm</keyword>
<keyword evidence="12" id="KW-0966">Cell projection</keyword>
<dbReference type="EC" id="3.1.2.2" evidence="16"/>
<comment type="similarity">
    <text evidence="15">Belongs to the THEM4/THEM5 thioesterase family.</text>
</comment>
<feature type="domain" description="Thioesterase" evidence="24">
    <location>
        <begin position="61"/>
        <end position="143"/>
    </location>
</feature>
<gene>
    <name evidence="25" type="ORF">GCM10025791_35590</name>
</gene>
<keyword evidence="11" id="KW-0472">Membrane</keyword>
<dbReference type="GO" id="GO:0016790">
    <property type="term" value="F:thiolester hydrolase activity"/>
    <property type="evidence" value="ECO:0007669"/>
    <property type="project" value="UniProtKB-ARBA"/>
</dbReference>
<dbReference type="Gene3D" id="3.10.129.10">
    <property type="entry name" value="Hotdog Thioesterase"/>
    <property type="match status" value="1"/>
</dbReference>
<dbReference type="Pfam" id="PF03061">
    <property type="entry name" value="4HBT"/>
    <property type="match status" value="1"/>
</dbReference>
<evidence type="ECO:0000256" key="14">
    <source>
        <dbReference type="ARBA" id="ARBA00037002"/>
    </source>
</evidence>
<evidence type="ECO:0000256" key="23">
    <source>
        <dbReference type="ARBA" id="ARBA00048180"/>
    </source>
</evidence>
<evidence type="ECO:0000256" key="5">
    <source>
        <dbReference type="ARBA" id="ARBA00022490"/>
    </source>
</evidence>
<evidence type="ECO:0000256" key="9">
    <source>
        <dbReference type="ARBA" id="ARBA00022946"/>
    </source>
</evidence>
<evidence type="ECO:0000256" key="12">
    <source>
        <dbReference type="ARBA" id="ARBA00023273"/>
    </source>
</evidence>
<evidence type="ECO:0000256" key="13">
    <source>
        <dbReference type="ARBA" id="ARBA00035852"/>
    </source>
</evidence>
<dbReference type="PANTHER" id="PTHR12418:SF19">
    <property type="entry name" value="ACYL-COENZYME A THIOESTERASE THEM4"/>
    <property type="match status" value="1"/>
</dbReference>
<evidence type="ECO:0000259" key="24">
    <source>
        <dbReference type="Pfam" id="PF03061"/>
    </source>
</evidence>
<name>A0AAV3U628_9ALTE</name>
<evidence type="ECO:0000256" key="7">
    <source>
        <dbReference type="ARBA" id="ARBA00022801"/>
    </source>
</evidence>
<evidence type="ECO:0000256" key="10">
    <source>
        <dbReference type="ARBA" id="ARBA00023098"/>
    </source>
</evidence>
<comment type="catalytic activity">
    <reaction evidence="20">
        <text>hexadecanoyl-CoA + H2O = hexadecanoate + CoA + H(+)</text>
        <dbReference type="Rhea" id="RHEA:16645"/>
        <dbReference type="ChEBI" id="CHEBI:7896"/>
        <dbReference type="ChEBI" id="CHEBI:15377"/>
        <dbReference type="ChEBI" id="CHEBI:15378"/>
        <dbReference type="ChEBI" id="CHEBI:57287"/>
        <dbReference type="ChEBI" id="CHEBI:57379"/>
        <dbReference type="EC" id="3.1.2.2"/>
    </reaction>
    <physiologicalReaction direction="left-to-right" evidence="20">
        <dbReference type="Rhea" id="RHEA:16646"/>
    </physiologicalReaction>
</comment>
<evidence type="ECO:0000256" key="19">
    <source>
        <dbReference type="ARBA" id="ARBA00047588"/>
    </source>
</evidence>
<dbReference type="GO" id="GO:0016020">
    <property type="term" value="C:membrane"/>
    <property type="evidence" value="ECO:0007669"/>
    <property type="project" value="UniProtKB-SubCell"/>
</dbReference>
<evidence type="ECO:0000256" key="2">
    <source>
        <dbReference type="ARBA" id="ARBA00004496"/>
    </source>
</evidence>
<keyword evidence="9" id="KW-0809">Transit peptide</keyword>
<keyword evidence="8" id="KW-0276">Fatty acid metabolism</keyword>
<keyword evidence="6" id="KW-0053">Apoptosis</keyword>
<comment type="catalytic activity">
    <reaction evidence="22">
        <text>dodecanoyl-CoA + H2O = dodecanoate + CoA + H(+)</text>
        <dbReference type="Rhea" id="RHEA:30135"/>
        <dbReference type="ChEBI" id="CHEBI:15377"/>
        <dbReference type="ChEBI" id="CHEBI:15378"/>
        <dbReference type="ChEBI" id="CHEBI:18262"/>
        <dbReference type="ChEBI" id="CHEBI:57287"/>
        <dbReference type="ChEBI" id="CHEBI:57375"/>
    </reaction>
    <physiologicalReaction direction="left-to-right" evidence="22">
        <dbReference type="Rhea" id="RHEA:30136"/>
    </physiologicalReaction>
</comment>
<comment type="caution">
    <text evidence="25">The sequence shown here is derived from an EMBL/GenBank/DDBJ whole genome shotgun (WGS) entry which is preliminary data.</text>
</comment>
<evidence type="ECO:0000256" key="3">
    <source>
        <dbReference type="ARBA" id="ARBA00004632"/>
    </source>
</evidence>
<dbReference type="AlphaFoldDB" id="A0AAV3U628"/>
<comment type="catalytic activity">
    <reaction evidence="21">
        <text>decanoyl-CoA + H2O = decanoate + CoA + H(+)</text>
        <dbReference type="Rhea" id="RHEA:40059"/>
        <dbReference type="ChEBI" id="CHEBI:15377"/>
        <dbReference type="ChEBI" id="CHEBI:15378"/>
        <dbReference type="ChEBI" id="CHEBI:27689"/>
        <dbReference type="ChEBI" id="CHEBI:57287"/>
        <dbReference type="ChEBI" id="CHEBI:61430"/>
    </reaction>
    <physiologicalReaction direction="left-to-right" evidence="21">
        <dbReference type="Rhea" id="RHEA:40060"/>
    </physiologicalReaction>
</comment>
<dbReference type="Proteomes" id="UP001409585">
    <property type="component" value="Unassembled WGS sequence"/>
</dbReference>
<comment type="catalytic activity">
    <reaction evidence="14">
        <text>(9Z)-octadecenoyl-CoA + H2O = (9Z)-octadecenoate + CoA + H(+)</text>
        <dbReference type="Rhea" id="RHEA:40139"/>
        <dbReference type="ChEBI" id="CHEBI:15377"/>
        <dbReference type="ChEBI" id="CHEBI:15378"/>
        <dbReference type="ChEBI" id="CHEBI:30823"/>
        <dbReference type="ChEBI" id="CHEBI:57287"/>
        <dbReference type="ChEBI" id="CHEBI:57387"/>
    </reaction>
    <physiologicalReaction direction="left-to-right" evidence="14">
        <dbReference type="Rhea" id="RHEA:40140"/>
    </physiologicalReaction>
</comment>
<evidence type="ECO:0000313" key="25">
    <source>
        <dbReference type="EMBL" id="GAA4951861.1"/>
    </source>
</evidence>
<dbReference type="SUPFAM" id="SSF54637">
    <property type="entry name" value="Thioesterase/thiol ester dehydrase-isomerase"/>
    <property type="match status" value="1"/>
</dbReference>
<evidence type="ECO:0000256" key="20">
    <source>
        <dbReference type="ARBA" id="ARBA00047734"/>
    </source>
</evidence>
<reference evidence="26" key="1">
    <citation type="journal article" date="2019" name="Int. J. Syst. Evol. Microbiol.">
        <title>The Global Catalogue of Microorganisms (GCM) 10K type strain sequencing project: providing services to taxonomists for standard genome sequencing and annotation.</title>
        <authorList>
            <consortium name="The Broad Institute Genomics Platform"/>
            <consortium name="The Broad Institute Genome Sequencing Center for Infectious Disease"/>
            <person name="Wu L."/>
            <person name="Ma J."/>
        </authorList>
    </citation>
    <scope>NUCLEOTIDE SEQUENCE [LARGE SCALE GENOMIC DNA]</scope>
    <source>
        <strain evidence="26">JCM 19134</strain>
    </source>
</reference>
<keyword evidence="10" id="KW-0443">Lipid metabolism</keyword>
<evidence type="ECO:0000256" key="16">
    <source>
        <dbReference type="ARBA" id="ARBA00038848"/>
    </source>
</evidence>
<evidence type="ECO:0000256" key="11">
    <source>
        <dbReference type="ARBA" id="ARBA00023136"/>
    </source>
</evidence>
<accession>A0AAV3U628</accession>
<sequence>MGSGMQDIEIAFQDQLQKNHCFGCGADNDQGLKIKSYWADDGTAVCRFTAKPHHCAGPTRYLNGGIMATLLDCHSICSAIALAYRTEGRAISEGESIAFVTGSMDIAYKQPVPIDSPVLLKAELESLSPRKTRVVCRLFSEDNLCAQADVLAVRVPDNW</sequence>
<dbReference type="InterPro" id="IPR052365">
    <property type="entry name" value="THEM4/THEM5_acyl-CoA_thioest"/>
</dbReference>
<evidence type="ECO:0000256" key="15">
    <source>
        <dbReference type="ARBA" id="ARBA00038456"/>
    </source>
</evidence>
<evidence type="ECO:0000256" key="22">
    <source>
        <dbReference type="ARBA" id="ARBA00048074"/>
    </source>
</evidence>
<comment type="catalytic activity">
    <reaction evidence="13">
        <text>(5Z,8Z,11Z,14Z)-eicosatetraenoyl-CoA + H2O = (5Z,8Z,11Z,14Z)-eicosatetraenoate + CoA + H(+)</text>
        <dbReference type="Rhea" id="RHEA:40151"/>
        <dbReference type="ChEBI" id="CHEBI:15377"/>
        <dbReference type="ChEBI" id="CHEBI:15378"/>
        <dbReference type="ChEBI" id="CHEBI:32395"/>
        <dbReference type="ChEBI" id="CHEBI:57287"/>
        <dbReference type="ChEBI" id="CHEBI:57368"/>
    </reaction>
    <physiologicalReaction direction="left-to-right" evidence="13">
        <dbReference type="Rhea" id="RHEA:40152"/>
    </physiologicalReaction>
</comment>
<evidence type="ECO:0000256" key="8">
    <source>
        <dbReference type="ARBA" id="ARBA00022832"/>
    </source>
</evidence>
<protein>
    <recommendedName>
        <fullName evidence="17">Acyl-coenzyme A thioesterase THEM4</fullName>
        <ecNumber evidence="16">3.1.2.2</ecNumber>
    </recommendedName>
    <alternativeName>
        <fullName evidence="18">Thioesterase superfamily member 4</fullName>
    </alternativeName>
</protein>
<keyword evidence="26" id="KW-1185">Reference proteome</keyword>
<dbReference type="EMBL" id="BAABLX010000029">
    <property type="protein sequence ID" value="GAA4951861.1"/>
    <property type="molecule type" value="Genomic_DNA"/>
</dbReference>
<comment type="catalytic activity">
    <reaction evidence="23">
        <text>tetradecanoyl-CoA + H2O = tetradecanoate + CoA + H(+)</text>
        <dbReference type="Rhea" id="RHEA:40119"/>
        <dbReference type="ChEBI" id="CHEBI:15377"/>
        <dbReference type="ChEBI" id="CHEBI:15378"/>
        <dbReference type="ChEBI" id="CHEBI:30807"/>
        <dbReference type="ChEBI" id="CHEBI:57287"/>
        <dbReference type="ChEBI" id="CHEBI:57385"/>
    </reaction>
    <physiologicalReaction direction="left-to-right" evidence="23">
        <dbReference type="Rhea" id="RHEA:40120"/>
    </physiologicalReaction>
</comment>
<dbReference type="InterPro" id="IPR006683">
    <property type="entry name" value="Thioestr_dom"/>
</dbReference>
<dbReference type="PANTHER" id="PTHR12418">
    <property type="entry name" value="ACYL-COENZYME A THIOESTERASE THEM4"/>
    <property type="match status" value="1"/>
</dbReference>
<dbReference type="GO" id="GO:0005737">
    <property type="term" value="C:cytoplasm"/>
    <property type="evidence" value="ECO:0007669"/>
    <property type="project" value="UniProtKB-SubCell"/>
</dbReference>
<evidence type="ECO:0000256" key="18">
    <source>
        <dbReference type="ARBA" id="ARBA00043210"/>
    </source>
</evidence>
<evidence type="ECO:0000313" key="26">
    <source>
        <dbReference type="Proteomes" id="UP001409585"/>
    </source>
</evidence>
<evidence type="ECO:0000256" key="17">
    <source>
        <dbReference type="ARBA" id="ARBA00040123"/>
    </source>
</evidence>